<dbReference type="GO" id="GO:0005886">
    <property type="term" value="C:plasma membrane"/>
    <property type="evidence" value="ECO:0007669"/>
    <property type="project" value="TreeGrafter"/>
</dbReference>
<dbReference type="InterPro" id="IPR036691">
    <property type="entry name" value="Endo/exonu/phosph_ase_sf"/>
</dbReference>
<dbReference type="InterPro" id="IPR051675">
    <property type="entry name" value="Endo/Exo/Phosphatase_dom_1"/>
</dbReference>
<dbReference type="GO" id="GO:0006281">
    <property type="term" value="P:DNA repair"/>
    <property type="evidence" value="ECO:0007669"/>
    <property type="project" value="InterPro"/>
</dbReference>
<dbReference type="Gene3D" id="3.60.10.10">
    <property type="entry name" value="Endonuclease/exonuclease/phosphatase"/>
    <property type="match status" value="1"/>
</dbReference>
<protein>
    <recommendedName>
        <fullName evidence="1">Endonuclease/exonuclease/phosphatase family domain-containing protein 1</fullName>
    </recommendedName>
</protein>
<reference evidence="4" key="1">
    <citation type="submission" date="2023-07" db="EMBL/GenBank/DDBJ databases">
        <title>Chromosome-level genome assembly of Artemia franciscana.</title>
        <authorList>
            <person name="Jo E."/>
        </authorList>
    </citation>
    <scope>NUCLEOTIDE SEQUENCE</scope>
    <source>
        <tissue evidence="4">Whole body</tissue>
    </source>
</reference>
<dbReference type="PANTHER" id="PTHR21180">
    <property type="entry name" value="ENDONUCLEASE/EXONUCLEASE/PHOSPHATASE FAMILY DOMAIN-CONTAINING PROTEIN 1"/>
    <property type="match status" value="1"/>
</dbReference>
<evidence type="ECO:0000256" key="1">
    <source>
        <dbReference type="ARBA" id="ARBA00015260"/>
    </source>
</evidence>
<proteinExistence type="predicted"/>
<gene>
    <name evidence="4" type="ORF">QYM36_000483</name>
</gene>
<dbReference type="Gene3D" id="1.10.150.320">
    <property type="entry name" value="Photosystem II 12 kDa extrinsic protein"/>
    <property type="match status" value="1"/>
</dbReference>
<dbReference type="SUPFAM" id="SSF47781">
    <property type="entry name" value="RuvA domain 2-like"/>
    <property type="match status" value="2"/>
</dbReference>
<evidence type="ECO:0000313" key="5">
    <source>
        <dbReference type="Proteomes" id="UP001187531"/>
    </source>
</evidence>
<comment type="caution">
    <text evidence="4">The sequence shown here is derived from an EMBL/GenBank/DDBJ whole genome shotgun (WGS) entry which is preliminary data.</text>
</comment>
<evidence type="ECO:0000256" key="2">
    <source>
        <dbReference type="SAM" id="MobiDB-lite"/>
    </source>
</evidence>
<dbReference type="Gene3D" id="1.10.150.280">
    <property type="entry name" value="AF1531-like domain"/>
    <property type="match status" value="1"/>
</dbReference>
<accession>A0AA88IQT8</accession>
<sequence>MHLTEMIRQMYLNNSMRQALSEDSSSKNQKSADNVSSSSALNQEGINISNLNLTQLEPTSNRASGEKEKKKKPGIVRRISRRLSKDSLQFVRRMSSVMPKRSISSATFNIEEPGLQYNALDINTASVEEFMTLPGITRQIAEAIVAHRKNIGTFRRPEDIALVSGVGAAMFHAFRSDICVKPGLRRNSTDRSSLRSSRSLNVNKASIFELMTVPGMTQEMAAAIVHRREEKGSFRSLQDLKRVRSINFRFMLAFMPYLTVEDGGSISEELTSNGLSKCASSTSSMQNSERFGSVEGGIQVITQKEQIQALVLALEQVEASTLLPAGEPIAESFFRLGSWNLDGFCCDKISNPGVIDVVCRTILRNSFSLMMLQGILEEDAVSKLCCELNKRRRSHNSAVWDYLYSSTSLAIIYLNGCAVLEDIIPSNGHPACLKVQLVKFKVLGESLVLINCHFESKEVLNLSSSDFVNQFEAFCESDKIVAAVSTTCRQSIGKLAEKFRPCFDAADTSWKRDDIKVTATAFDSIFLTNSTAQYFTGSAGVLREGLTHLAIPIGWRWNGPASSHCPVWADFTSA</sequence>
<dbReference type="SUPFAM" id="SSF56219">
    <property type="entry name" value="DNase I-like"/>
    <property type="match status" value="1"/>
</dbReference>
<keyword evidence="5" id="KW-1185">Reference proteome</keyword>
<dbReference type="EMBL" id="JAVRJZ010000002">
    <property type="protein sequence ID" value="KAK2726037.1"/>
    <property type="molecule type" value="Genomic_DNA"/>
</dbReference>
<dbReference type="AlphaFoldDB" id="A0AA88IQT8"/>
<dbReference type="GO" id="GO:0003677">
    <property type="term" value="F:DNA binding"/>
    <property type="evidence" value="ECO:0007669"/>
    <property type="project" value="InterPro"/>
</dbReference>
<dbReference type="EMBL" id="JAVRJZ010000002">
    <property type="protein sequence ID" value="KAK2726038.1"/>
    <property type="molecule type" value="Genomic_DNA"/>
</dbReference>
<evidence type="ECO:0000313" key="4">
    <source>
        <dbReference type="EMBL" id="KAK2726037.1"/>
    </source>
</evidence>
<dbReference type="Proteomes" id="UP001187531">
    <property type="component" value="Unassembled WGS sequence"/>
</dbReference>
<dbReference type="PANTHER" id="PTHR21180:SF32">
    <property type="entry name" value="ENDONUCLEASE_EXONUCLEASE_PHOSPHATASE FAMILY DOMAIN-CONTAINING PROTEIN 1"/>
    <property type="match status" value="1"/>
</dbReference>
<name>A0AA88IQT8_ARTSF</name>
<feature type="domain" description="Helix-hairpin-helix DNA-binding motif class 1" evidence="3">
    <location>
        <begin position="208"/>
        <end position="227"/>
    </location>
</feature>
<feature type="domain" description="Helix-hairpin-helix DNA-binding motif class 1" evidence="3">
    <location>
        <begin position="128"/>
        <end position="147"/>
    </location>
</feature>
<evidence type="ECO:0000259" key="3">
    <source>
        <dbReference type="SMART" id="SM00278"/>
    </source>
</evidence>
<feature type="region of interest" description="Disordered" evidence="2">
    <location>
        <begin position="18"/>
        <end position="75"/>
    </location>
</feature>
<feature type="compositionally biased region" description="Polar residues" evidence="2">
    <location>
        <begin position="18"/>
        <end position="63"/>
    </location>
</feature>
<organism evidence="4 5">
    <name type="scientific">Artemia franciscana</name>
    <name type="common">Brine shrimp</name>
    <name type="synonym">Artemia sanfranciscana</name>
    <dbReference type="NCBI Taxonomy" id="6661"/>
    <lineage>
        <taxon>Eukaryota</taxon>
        <taxon>Metazoa</taxon>
        <taxon>Ecdysozoa</taxon>
        <taxon>Arthropoda</taxon>
        <taxon>Crustacea</taxon>
        <taxon>Branchiopoda</taxon>
        <taxon>Anostraca</taxon>
        <taxon>Artemiidae</taxon>
        <taxon>Artemia</taxon>
    </lineage>
</organism>
<dbReference type="InterPro" id="IPR010994">
    <property type="entry name" value="RuvA_2-like"/>
</dbReference>
<dbReference type="SMART" id="SM00278">
    <property type="entry name" value="HhH1"/>
    <property type="match status" value="2"/>
</dbReference>
<dbReference type="Pfam" id="PF12836">
    <property type="entry name" value="HHH_3"/>
    <property type="match status" value="2"/>
</dbReference>
<dbReference type="InterPro" id="IPR003583">
    <property type="entry name" value="Hlx-hairpin-Hlx_DNA-bd_motif"/>
</dbReference>